<reference evidence="1 2" key="1">
    <citation type="submission" date="2023-01" db="EMBL/GenBank/DDBJ databases">
        <title>Novel species of the genus Asticcacaulis isolated from rivers.</title>
        <authorList>
            <person name="Lu H."/>
        </authorList>
    </citation>
    <scope>NUCLEOTIDE SEQUENCE [LARGE SCALE GENOMIC DNA]</scope>
    <source>
        <strain evidence="1 2">BYS171W</strain>
    </source>
</reference>
<dbReference type="SUPFAM" id="SSF48452">
    <property type="entry name" value="TPR-like"/>
    <property type="match status" value="1"/>
</dbReference>
<sequence>MNFTVDDLLERVDQLQSKPDGQATTRAVEDLLEQALNAARETRDVDALIEVALRVALLKRDQGDFESALDDLGDLAVVARDKGDALALAVVLRHMGDIFLFGEDFEMARSYLGEAVALLERVPGIDPLMRAEHVRSLATCMDAQGEREKAQLCWRQARDLFLIAGEEAGATEAEAHLI</sequence>
<dbReference type="Gene3D" id="1.25.40.10">
    <property type="entry name" value="Tetratricopeptide repeat domain"/>
    <property type="match status" value="1"/>
</dbReference>
<accession>A0ABT5HXT4</accession>
<keyword evidence="2" id="KW-1185">Reference proteome</keyword>
<evidence type="ECO:0000313" key="1">
    <source>
        <dbReference type="EMBL" id="MDC7684886.1"/>
    </source>
</evidence>
<protein>
    <submittedName>
        <fullName evidence="1">Tetratricopeptide repeat protein</fullName>
    </submittedName>
</protein>
<gene>
    <name evidence="1" type="ORF">PQU92_16500</name>
</gene>
<dbReference type="InterPro" id="IPR011990">
    <property type="entry name" value="TPR-like_helical_dom_sf"/>
</dbReference>
<name>A0ABT5HXT4_9CAUL</name>
<dbReference type="Proteomes" id="UP001214854">
    <property type="component" value="Unassembled WGS sequence"/>
</dbReference>
<comment type="caution">
    <text evidence="1">The sequence shown here is derived from an EMBL/GenBank/DDBJ whole genome shotgun (WGS) entry which is preliminary data.</text>
</comment>
<dbReference type="EMBL" id="JAQQKX010000017">
    <property type="protein sequence ID" value="MDC7684886.1"/>
    <property type="molecule type" value="Genomic_DNA"/>
</dbReference>
<proteinExistence type="predicted"/>
<dbReference type="RefSeq" id="WP_272749364.1">
    <property type="nucleotide sequence ID" value="NZ_JAQQKX010000017.1"/>
</dbReference>
<evidence type="ECO:0000313" key="2">
    <source>
        <dbReference type="Proteomes" id="UP001214854"/>
    </source>
</evidence>
<organism evidence="1 2">
    <name type="scientific">Asticcacaulis aquaticus</name>
    <dbReference type="NCBI Taxonomy" id="2984212"/>
    <lineage>
        <taxon>Bacteria</taxon>
        <taxon>Pseudomonadati</taxon>
        <taxon>Pseudomonadota</taxon>
        <taxon>Alphaproteobacteria</taxon>
        <taxon>Caulobacterales</taxon>
        <taxon>Caulobacteraceae</taxon>
        <taxon>Asticcacaulis</taxon>
    </lineage>
</organism>